<name>A0A1U9Z717_9HYPH</name>
<accession>A0A1U9Z717</accession>
<evidence type="ECO:0000313" key="3">
    <source>
        <dbReference type="Proteomes" id="UP000191135"/>
    </source>
</evidence>
<feature type="domain" description="DUF58" evidence="1">
    <location>
        <begin position="60"/>
        <end position="261"/>
    </location>
</feature>
<dbReference type="eggNOG" id="COG1721">
    <property type="taxonomic scope" value="Bacteria"/>
</dbReference>
<gene>
    <name evidence="2" type="ORF">Mame_04072</name>
</gene>
<dbReference type="STRING" id="1122214.Mame_04072"/>
<dbReference type="PANTHER" id="PTHR33608:SF6">
    <property type="entry name" value="BLL2464 PROTEIN"/>
    <property type="match status" value="1"/>
</dbReference>
<sequence length="302" mass="33551">MAAIGQTTPPTARNSALAEGRRRAALLPDCLIEARRIANTVITGWHGRRRRGPGENFWQFRPYSPGESMTRIDWRRSARDDHTYVRDMEWEAAHTVWLYADLSPSMHFRSELAPVSKEHRALVILLALAETLLRSGERVGYPGLMEPVSNRNGAEKLAHALAAASDMPVELPQTRMMRGPSELVMIGDFLDAPDQLFAQIMPLSERGLRAHLIEVADPAEESFPYSGRTAFTDPETGSELTLGRAESLKDAYLAAYHARREVLADTARHAGWSFATHHTDRPASEALTAIHTRLAGLGRGVR</sequence>
<evidence type="ECO:0000313" key="2">
    <source>
        <dbReference type="EMBL" id="AQZ53372.1"/>
    </source>
</evidence>
<dbReference type="Proteomes" id="UP000191135">
    <property type="component" value="Chromosome"/>
</dbReference>
<dbReference type="RefSeq" id="WP_018066766.1">
    <property type="nucleotide sequence ID" value="NZ_AQWH01000027.1"/>
</dbReference>
<dbReference type="Pfam" id="PF01882">
    <property type="entry name" value="DUF58"/>
    <property type="match status" value="1"/>
</dbReference>
<reference evidence="2 3" key="1">
    <citation type="submission" date="2017-03" db="EMBL/GenBank/DDBJ databases">
        <title>Foreign affairs: Plasmid Transfer between Roseobacters and Rhizobia.</title>
        <authorList>
            <person name="Bartling P."/>
            <person name="Bunk B."/>
            <person name="Overmann J."/>
            <person name="Brinkmann H."/>
            <person name="Petersen J."/>
        </authorList>
    </citation>
    <scope>NUCLEOTIDE SEQUENCE [LARGE SCALE GENOMIC DNA]</scope>
    <source>
        <strain evidence="2 3">MACL11</strain>
    </source>
</reference>
<dbReference type="KEGG" id="mmed:Mame_04072"/>
<dbReference type="OrthoDB" id="9794556at2"/>
<keyword evidence="3" id="KW-1185">Reference proteome</keyword>
<dbReference type="PANTHER" id="PTHR33608">
    <property type="entry name" value="BLL2464 PROTEIN"/>
    <property type="match status" value="1"/>
</dbReference>
<organism evidence="2 3">
    <name type="scientific">Martelella mediterranea DSM 17316</name>
    <dbReference type="NCBI Taxonomy" id="1122214"/>
    <lineage>
        <taxon>Bacteria</taxon>
        <taxon>Pseudomonadati</taxon>
        <taxon>Pseudomonadota</taxon>
        <taxon>Alphaproteobacteria</taxon>
        <taxon>Hyphomicrobiales</taxon>
        <taxon>Aurantimonadaceae</taxon>
        <taxon>Martelella</taxon>
    </lineage>
</organism>
<dbReference type="InterPro" id="IPR002881">
    <property type="entry name" value="DUF58"/>
</dbReference>
<dbReference type="EMBL" id="CP020330">
    <property type="protein sequence ID" value="AQZ53372.1"/>
    <property type="molecule type" value="Genomic_DNA"/>
</dbReference>
<evidence type="ECO:0000259" key="1">
    <source>
        <dbReference type="Pfam" id="PF01882"/>
    </source>
</evidence>
<protein>
    <recommendedName>
        <fullName evidence="1">DUF58 domain-containing protein</fullName>
    </recommendedName>
</protein>
<proteinExistence type="predicted"/>
<dbReference type="AlphaFoldDB" id="A0A1U9Z717"/>